<name>E8LF19_9FIRM</name>
<dbReference type="HOGENOM" id="CLU_2570814_0_0_9"/>
<reference evidence="1 2" key="1">
    <citation type="submission" date="2011-01" db="EMBL/GenBank/DDBJ databases">
        <authorList>
            <person name="Weinstock G."/>
            <person name="Sodergren E."/>
            <person name="Clifton S."/>
            <person name="Fulton L."/>
            <person name="Fulton B."/>
            <person name="Courtney L."/>
            <person name="Fronick C."/>
            <person name="Harrison M."/>
            <person name="Strong C."/>
            <person name="Farmer C."/>
            <person name="Delahaunty K."/>
            <person name="Markovic C."/>
            <person name="Hall O."/>
            <person name="Minx P."/>
            <person name="Tomlinson C."/>
            <person name="Mitreva M."/>
            <person name="Hou S."/>
            <person name="Chen J."/>
            <person name="Wollam A."/>
            <person name="Pepin K.H."/>
            <person name="Johnson M."/>
            <person name="Bhonagiri V."/>
            <person name="Zhang X."/>
            <person name="Suruliraj S."/>
            <person name="Warren W."/>
            <person name="Chinwalla A."/>
            <person name="Mardis E.R."/>
            <person name="Wilson R.K."/>
        </authorList>
    </citation>
    <scope>NUCLEOTIDE SEQUENCE [LARGE SCALE GENOMIC DNA]</scope>
    <source>
        <strain evidence="1 2">YIT 12067</strain>
    </source>
</reference>
<keyword evidence="2" id="KW-1185">Reference proteome</keyword>
<protein>
    <submittedName>
        <fullName evidence="1">Uncharacterized protein</fullName>
    </submittedName>
</protein>
<dbReference type="Proteomes" id="UP000004923">
    <property type="component" value="Unassembled WGS sequence"/>
</dbReference>
<evidence type="ECO:0000313" key="1">
    <source>
        <dbReference type="EMBL" id="EFY04553.1"/>
    </source>
</evidence>
<accession>E8LF19</accession>
<gene>
    <name evidence="1" type="ORF">HMPREF9443_01454</name>
</gene>
<organism evidence="1 2">
    <name type="scientific">Phascolarctobacterium succinatutens YIT 12067</name>
    <dbReference type="NCBI Taxonomy" id="626939"/>
    <lineage>
        <taxon>Bacteria</taxon>
        <taxon>Bacillati</taxon>
        <taxon>Bacillota</taxon>
        <taxon>Negativicutes</taxon>
        <taxon>Acidaminococcales</taxon>
        <taxon>Acidaminococcaceae</taxon>
        <taxon>Phascolarctobacterium</taxon>
    </lineage>
</organism>
<dbReference type="EMBL" id="AEVN01000068">
    <property type="protein sequence ID" value="EFY04553.1"/>
    <property type="molecule type" value="Genomic_DNA"/>
</dbReference>
<proteinExistence type="predicted"/>
<comment type="caution">
    <text evidence="1">The sequence shown here is derived from an EMBL/GenBank/DDBJ whole genome shotgun (WGS) entry which is preliminary data.</text>
</comment>
<evidence type="ECO:0000313" key="2">
    <source>
        <dbReference type="Proteomes" id="UP000004923"/>
    </source>
</evidence>
<sequence>MLSYQSALFCGRASWIYIAAIYYCDAPASLPFHKKFKNPYTLDEYSQKLNERKILTVLRRNSIIIVNCSTEYIYKNRICFL</sequence>
<dbReference type="AlphaFoldDB" id="E8LF19"/>